<dbReference type="InterPro" id="IPR001357">
    <property type="entry name" value="BRCT_dom"/>
</dbReference>
<evidence type="ECO:0000256" key="4">
    <source>
        <dbReference type="ARBA" id="ARBA00022723"/>
    </source>
</evidence>
<name>A0A0X1U788_ANAPI</name>
<dbReference type="EC" id="6.5.1.2" evidence="12"/>
<keyword evidence="16" id="KW-1185">Reference proteome</keyword>
<reference evidence="17" key="4">
    <citation type="submission" date="2016-11" db="EMBL/GenBank/DDBJ databases">
        <authorList>
            <person name="Jaros S."/>
            <person name="Januszkiewicz K."/>
            <person name="Wedrychowicz H."/>
        </authorList>
    </citation>
    <scope>NUCLEOTIDE SEQUENCE [LARGE SCALE GENOMIC DNA]</scope>
    <source>
        <strain evidence="17">DSM 1682</strain>
    </source>
</reference>
<dbReference type="GO" id="GO:0006260">
    <property type="term" value="P:DNA replication"/>
    <property type="evidence" value="ECO:0007669"/>
    <property type="project" value="UniProtKB-KW"/>
</dbReference>
<feature type="binding site" evidence="12">
    <location>
        <position position="122"/>
    </location>
    <ligand>
        <name>NAD(+)</name>
        <dbReference type="ChEBI" id="CHEBI:57540"/>
    </ligand>
</feature>
<keyword evidence="10 12" id="KW-0464">Manganese</keyword>
<dbReference type="CDD" id="cd17748">
    <property type="entry name" value="BRCT_DNA_ligase_like"/>
    <property type="match status" value="1"/>
</dbReference>
<comment type="similarity">
    <text evidence="12">Belongs to the NAD-dependent DNA ligase family. LigA subfamily.</text>
</comment>
<evidence type="ECO:0000256" key="8">
    <source>
        <dbReference type="ARBA" id="ARBA00023027"/>
    </source>
</evidence>
<dbReference type="PIRSF" id="PIRSF001604">
    <property type="entry name" value="LigA"/>
    <property type="match status" value="1"/>
</dbReference>
<organism evidence="15 17">
    <name type="scientific">Anaerotignum propionicum DSM 1682</name>
    <dbReference type="NCBI Taxonomy" id="991789"/>
    <lineage>
        <taxon>Bacteria</taxon>
        <taxon>Bacillati</taxon>
        <taxon>Bacillota</taxon>
        <taxon>Clostridia</taxon>
        <taxon>Lachnospirales</taxon>
        <taxon>Anaerotignaceae</taxon>
        <taxon>Anaerotignum</taxon>
    </lineage>
</organism>
<dbReference type="InterPro" id="IPR012340">
    <property type="entry name" value="NA-bd_OB-fold"/>
</dbReference>
<feature type="binding site" evidence="12">
    <location>
        <position position="156"/>
    </location>
    <ligand>
        <name>NAD(+)</name>
        <dbReference type="ChEBI" id="CHEBI:57540"/>
    </ligand>
</feature>
<dbReference type="Proteomes" id="UP000068026">
    <property type="component" value="Chromosome"/>
</dbReference>
<evidence type="ECO:0000256" key="11">
    <source>
        <dbReference type="ARBA" id="ARBA00034005"/>
    </source>
</evidence>
<dbReference type="GO" id="GO:0003677">
    <property type="term" value="F:DNA binding"/>
    <property type="evidence" value="ECO:0007669"/>
    <property type="project" value="InterPro"/>
</dbReference>
<dbReference type="GO" id="GO:0006281">
    <property type="term" value="P:DNA repair"/>
    <property type="evidence" value="ECO:0007669"/>
    <property type="project" value="UniProtKB-KW"/>
</dbReference>
<dbReference type="Pfam" id="PF12826">
    <property type="entry name" value="HHH_2"/>
    <property type="match status" value="1"/>
</dbReference>
<keyword evidence="6 12" id="KW-0862">Zinc</keyword>
<dbReference type="PROSITE" id="PS50172">
    <property type="entry name" value="BRCT"/>
    <property type="match status" value="1"/>
</dbReference>
<feature type="binding site" evidence="12">
    <location>
        <position position="407"/>
    </location>
    <ligand>
        <name>Zn(2+)</name>
        <dbReference type="ChEBI" id="CHEBI:29105"/>
    </ligand>
</feature>
<dbReference type="InterPro" id="IPR001679">
    <property type="entry name" value="DNA_ligase"/>
</dbReference>
<keyword evidence="9 12" id="KW-0234">DNA repair</keyword>
<feature type="binding site" evidence="12">
    <location>
        <position position="293"/>
    </location>
    <ligand>
        <name>NAD(+)</name>
        <dbReference type="ChEBI" id="CHEBI:57540"/>
    </ligand>
</feature>
<dbReference type="InterPro" id="IPR041663">
    <property type="entry name" value="DisA/LigA_HHH"/>
</dbReference>
<dbReference type="Gene3D" id="3.30.470.30">
    <property type="entry name" value="DNA ligase/mRNA capping enzyme"/>
    <property type="match status" value="1"/>
</dbReference>
<sequence length="657" mass="73930">MVNRIKELISLLNKAAEAYYQKDTEIMSNQEYDRLYDELEHLEKESGIILANSPTQRVGYTVLSNLQKVKHDSPILSLDKTKEPQKLKSFLGGEKGILSWKLDGLTIVLTYENGTLQQAITRGNGEIGEDVTHNARVFANLPLQISFKGSLVLRGEGVISYTEFHRINEGAQEEEKYKNPRNLCSGTVRQLNSEIAAKRRVQFFAFTLVSAEGRLLSDSKAENLKWLAGLGFDVVDHKIVTAETVEQEVEWFRAYVKKNDIASDGLVLTFDSIDYSENLGSTAKFPKDSIAFKWADEMAETTLREIEWNTSRTGLMNPIAIFDPVELEGSRVSRASVHNVSILRELKLGIGDSIKVYKANMIIPQIAENLTCSDSAEIPKECFVCGGETQIKKQRDGEALYCTNPECSAQRIQRLTHFVSRDAMNMEGFSEETIKKFLEMGFIQQYPDIFCLEKYEGQIKKMEGFGEKSYSNLIKSIEKAKQVELPNFIYALGIDQVGLRNAKLLCSKYHYDLDKIIHASEDELIGIDGFGTVIAHSIHHYFGEEEHKTLLNCALKYLKIKVPVEIKTEGSLVQGLTFVVTGDLERFSNRKALSEAIELLGGKVTGSVTKKTNYLINNDVFSASSKNEKAKQLGIPIISENDFILQFKIMPDESKNI</sequence>
<dbReference type="Pfam" id="PF01653">
    <property type="entry name" value="DNA_ligase_aden"/>
    <property type="match status" value="1"/>
</dbReference>
<dbReference type="EMBL" id="FQUA01000006">
    <property type="protein sequence ID" value="SHE73730.1"/>
    <property type="molecule type" value="Genomic_DNA"/>
</dbReference>
<dbReference type="Gene3D" id="3.40.50.10190">
    <property type="entry name" value="BRCT domain"/>
    <property type="match status" value="1"/>
</dbReference>
<keyword evidence="7 12" id="KW-0460">Magnesium</keyword>
<dbReference type="Pfam" id="PF00533">
    <property type="entry name" value="BRCT"/>
    <property type="match status" value="1"/>
</dbReference>
<dbReference type="Gene3D" id="2.40.50.140">
    <property type="entry name" value="Nucleic acid-binding proteins"/>
    <property type="match status" value="1"/>
</dbReference>
<dbReference type="SMART" id="SM00292">
    <property type="entry name" value="BRCT"/>
    <property type="match status" value="1"/>
</dbReference>
<dbReference type="SUPFAM" id="SSF47781">
    <property type="entry name" value="RuvA domain 2-like"/>
    <property type="match status" value="1"/>
</dbReference>
<dbReference type="KEGG" id="cpro:CPRO_12070"/>
<keyword evidence="3 12" id="KW-0235">DNA replication</keyword>
<evidence type="ECO:0000256" key="3">
    <source>
        <dbReference type="ARBA" id="ARBA00022705"/>
    </source>
</evidence>
<dbReference type="SUPFAM" id="SSF56091">
    <property type="entry name" value="DNA ligase/mRNA capping enzyme, catalytic domain"/>
    <property type="match status" value="1"/>
</dbReference>
<dbReference type="InterPro" id="IPR010994">
    <property type="entry name" value="RuvA_2-like"/>
</dbReference>
<keyword evidence="2 12" id="KW-0436">Ligase</keyword>
<dbReference type="GO" id="GO:0003911">
    <property type="term" value="F:DNA ligase (NAD+) activity"/>
    <property type="evidence" value="ECO:0007669"/>
    <property type="project" value="UniProtKB-UniRule"/>
</dbReference>
<reference evidence="16" key="2">
    <citation type="submission" date="2016-01" db="EMBL/GenBank/DDBJ databases">
        <authorList>
            <person name="Poehlein A."/>
            <person name="Schlien K."/>
            <person name="Gottschalk G."/>
            <person name="Buckel W."/>
            <person name="Daniel R."/>
        </authorList>
    </citation>
    <scope>NUCLEOTIDE SEQUENCE [LARGE SCALE GENOMIC DNA]</scope>
    <source>
        <strain evidence="16">X2</strain>
    </source>
</reference>
<dbReference type="NCBIfam" id="TIGR00575">
    <property type="entry name" value="dnlj"/>
    <property type="match status" value="1"/>
</dbReference>
<accession>A0A0X1U788</accession>
<dbReference type="InterPro" id="IPR013839">
    <property type="entry name" value="DNAligase_adenylation"/>
</dbReference>
<dbReference type="OrthoDB" id="9759736at2"/>
<proteinExistence type="inferred from homology"/>
<evidence type="ECO:0000256" key="7">
    <source>
        <dbReference type="ARBA" id="ARBA00022842"/>
    </source>
</evidence>
<evidence type="ECO:0000313" key="17">
    <source>
        <dbReference type="Proteomes" id="UP000184204"/>
    </source>
</evidence>
<feature type="binding site" evidence="12">
    <location>
        <begin position="77"/>
        <end position="78"/>
    </location>
    <ligand>
        <name>NAD(+)</name>
        <dbReference type="ChEBI" id="CHEBI:57540"/>
    </ligand>
</feature>
<dbReference type="Gene3D" id="1.10.150.20">
    <property type="entry name" value="5' to 3' exonuclease, C-terminal subdomain"/>
    <property type="match status" value="2"/>
</dbReference>
<evidence type="ECO:0000313" key="15">
    <source>
        <dbReference type="EMBL" id="SHE73730.1"/>
    </source>
</evidence>
<feature type="binding site" evidence="12">
    <location>
        <position position="382"/>
    </location>
    <ligand>
        <name>Zn(2+)</name>
        <dbReference type="ChEBI" id="CHEBI:29105"/>
    </ligand>
</feature>
<protein>
    <recommendedName>
        <fullName evidence="12">DNA ligase</fullName>
        <ecNumber evidence="12">6.5.1.2</ecNumber>
    </recommendedName>
    <alternativeName>
        <fullName evidence="12">Polydeoxyribonucleotide synthase [NAD(+)]</fullName>
    </alternativeName>
</protein>
<evidence type="ECO:0000256" key="5">
    <source>
        <dbReference type="ARBA" id="ARBA00022763"/>
    </source>
</evidence>
<dbReference type="AlphaFoldDB" id="A0A0X1U788"/>
<evidence type="ECO:0000256" key="12">
    <source>
        <dbReference type="HAMAP-Rule" id="MF_01588"/>
    </source>
</evidence>
<keyword evidence="5 12" id="KW-0227">DNA damage</keyword>
<feature type="active site" description="N6-AMP-lysine intermediate" evidence="12">
    <location>
        <position position="101"/>
    </location>
</feature>
<dbReference type="SUPFAM" id="SSF52113">
    <property type="entry name" value="BRCT domain"/>
    <property type="match status" value="1"/>
</dbReference>
<dbReference type="InterPro" id="IPR003583">
    <property type="entry name" value="Hlx-hairpin-Hlx_DNA-bd_motif"/>
</dbReference>
<keyword evidence="8 12" id="KW-0520">NAD</keyword>
<feature type="binding site" evidence="12">
    <location>
        <position position="385"/>
    </location>
    <ligand>
        <name>Zn(2+)</name>
        <dbReference type="ChEBI" id="CHEBI:29105"/>
    </ligand>
</feature>
<gene>
    <name evidence="12 14" type="primary">ligA</name>
    <name evidence="14" type="ORF">CPRO_12070</name>
    <name evidence="15" type="ORF">SAMN02745151_01618</name>
</gene>
<reference evidence="15" key="3">
    <citation type="submission" date="2016-11" db="EMBL/GenBank/DDBJ databases">
        <authorList>
            <person name="Varghese N."/>
            <person name="Submissions S."/>
        </authorList>
    </citation>
    <scope>NUCLEOTIDE SEQUENCE</scope>
    <source>
        <strain evidence="15">DSM 1682</strain>
    </source>
</reference>
<dbReference type="GO" id="GO:0046872">
    <property type="term" value="F:metal ion binding"/>
    <property type="evidence" value="ECO:0007669"/>
    <property type="project" value="UniProtKB-KW"/>
</dbReference>
<evidence type="ECO:0000256" key="9">
    <source>
        <dbReference type="ARBA" id="ARBA00023204"/>
    </source>
</evidence>
<evidence type="ECO:0000313" key="16">
    <source>
        <dbReference type="Proteomes" id="UP000068026"/>
    </source>
</evidence>
<comment type="function">
    <text evidence="1 12">DNA ligase that catalyzes the formation of phosphodiester linkages between 5'-phosphoryl and 3'-hydroxyl groups in double-stranded DNA using NAD as a coenzyme and as the energy source for the reaction. It is essential for DNA replication and repair of damaged DNA.</text>
</comment>
<dbReference type="InterPro" id="IPR013840">
    <property type="entry name" value="DNAligase_N"/>
</dbReference>
<dbReference type="Pfam" id="PF03120">
    <property type="entry name" value="OB_DNA_ligase"/>
    <property type="match status" value="1"/>
</dbReference>
<dbReference type="HAMAP" id="MF_01588">
    <property type="entry name" value="DNA_ligase_A"/>
    <property type="match status" value="1"/>
</dbReference>
<reference evidence="14 16" key="1">
    <citation type="journal article" date="2016" name="Genome Announc.">
        <title>Complete Genome Sequence of the Amino Acid-Fermenting Clostridium propionicum X2 (DSM 1682).</title>
        <authorList>
            <person name="Poehlein A."/>
            <person name="Schlien K."/>
            <person name="Chowdhury N.P."/>
            <person name="Gottschalk G."/>
            <person name="Buckel W."/>
            <person name="Daniel R."/>
        </authorList>
    </citation>
    <scope>NUCLEOTIDE SEQUENCE [LARGE SCALE GENOMIC DNA]</scope>
    <source>
        <strain evidence="14 16">X2</strain>
    </source>
</reference>
<evidence type="ECO:0000256" key="1">
    <source>
        <dbReference type="ARBA" id="ARBA00004067"/>
    </source>
</evidence>
<dbReference type="SMART" id="SM00278">
    <property type="entry name" value="HhH1"/>
    <property type="match status" value="3"/>
</dbReference>
<evidence type="ECO:0000256" key="6">
    <source>
        <dbReference type="ARBA" id="ARBA00022833"/>
    </source>
</evidence>
<feature type="domain" description="BRCT" evidence="13">
    <location>
        <begin position="568"/>
        <end position="641"/>
    </location>
</feature>
<dbReference type="Gene3D" id="1.10.287.610">
    <property type="entry name" value="Helix hairpin bin"/>
    <property type="match status" value="1"/>
</dbReference>
<comment type="caution">
    <text evidence="12">Lacks conserved residue(s) required for the propagation of feature annotation.</text>
</comment>
<dbReference type="InterPro" id="IPR036420">
    <property type="entry name" value="BRCT_dom_sf"/>
</dbReference>
<evidence type="ECO:0000256" key="2">
    <source>
        <dbReference type="ARBA" id="ARBA00022598"/>
    </source>
</evidence>
<evidence type="ECO:0000259" key="13">
    <source>
        <dbReference type="PROSITE" id="PS50172"/>
    </source>
</evidence>
<comment type="cofactor">
    <cofactor evidence="12">
        <name>Mg(2+)</name>
        <dbReference type="ChEBI" id="CHEBI:18420"/>
    </cofactor>
    <cofactor evidence="12">
        <name>Mn(2+)</name>
        <dbReference type="ChEBI" id="CHEBI:29035"/>
    </cofactor>
</comment>
<dbReference type="Proteomes" id="UP000184204">
    <property type="component" value="Unassembled WGS sequence"/>
</dbReference>
<evidence type="ECO:0000313" key="14">
    <source>
        <dbReference type="EMBL" id="AMJ40800.1"/>
    </source>
</evidence>
<dbReference type="SUPFAM" id="SSF50249">
    <property type="entry name" value="Nucleic acid-binding proteins"/>
    <property type="match status" value="1"/>
</dbReference>
<comment type="catalytic activity">
    <reaction evidence="11 12">
        <text>NAD(+) + (deoxyribonucleotide)n-3'-hydroxyl + 5'-phospho-(deoxyribonucleotide)m = (deoxyribonucleotide)n+m + AMP + beta-nicotinamide D-nucleotide.</text>
        <dbReference type="EC" id="6.5.1.2"/>
    </reaction>
</comment>
<dbReference type="NCBIfam" id="NF005932">
    <property type="entry name" value="PRK07956.1"/>
    <property type="match status" value="1"/>
</dbReference>
<keyword evidence="4 12" id="KW-0479">Metal-binding</keyword>
<dbReference type="SMART" id="SM00532">
    <property type="entry name" value="LIGANc"/>
    <property type="match status" value="1"/>
</dbReference>
<dbReference type="EMBL" id="CP014223">
    <property type="protein sequence ID" value="AMJ40800.1"/>
    <property type="molecule type" value="Genomic_DNA"/>
</dbReference>
<dbReference type="InterPro" id="IPR004150">
    <property type="entry name" value="NAD_DNA_ligase_OB"/>
</dbReference>
<evidence type="ECO:0000256" key="10">
    <source>
        <dbReference type="ARBA" id="ARBA00023211"/>
    </source>
</evidence>
<dbReference type="RefSeq" id="WP_066049001.1">
    <property type="nucleotide sequence ID" value="NZ_CP014223.1"/>
</dbReference>